<dbReference type="AlphaFoldDB" id="A0A0G0DTR1"/>
<protein>
    <submittedName>
        <fullName evidence="1">Uncharacterized protein</fullName>
    </submittedName>
</protein>
<dbReference type="EMBL" id="LBRE01000013">
    <property type="protein sequence ID" value="KKP92446.1"/>
    <property type="molecule type" value="Genomic_DNA"/>
</dbReference>
<proteinExistence type="predicted"/>
<sequence>MSNNEGTFVTISGDEYKIIKNYGDLLVLERNGFKILYFEKQKTMLPCAVKKIQTQNVTEDETSMTFMGVPFAKTGYIPGECNTKNITTSINSTTVTFSIENKSSKLLKVTY</sequence>
<comment type="caution">
    <text evidence="1">The sequence shown here is derived from an EMBL/GenBank/DDBJ whole genome shotgun (WGS) entry which is preliminary data.</text>
</comment>
<accession>A0A0G0DTR1</accession>
<dbReference type="Proteomes" id="UP000034140">
    <property type="component" value="Unassembled WGS sequence"/>
</dbReference>
<organism evidence="1 2">
    <name type="scientific">candidate division WS6 bacterium GW2011_GWC1_36_11</name>
    <dbReference type="NCBI Taxonomy" id="1619090"/>
    <lineage>
        <taxon>Bacteria</taxon>
        <taxon>Candidatus Dojkabacteria</taxon>
    </lineage>
</organism>
<gene>
    <name evidence="1" type="ORF">UR96_C0013G0015</name>
</gene>
<name>A0A0G0DTR1_9BACT</name>
<evidence type="ECO:0000313" key="1">
    <source>
        <dbReference type="EMBL" id="KKP92446.1"/>
    </source>
</evidence>
<evidence type="ECO:0000313" key="2">
    <source>
        <dbReference type="Proteomes" id="UP000034140"/>
    </source>
</evidence>
<reference evidence="1 2" key="1">
    <citation type="journal article" date="2015" name="Nature">
        <title>rRNA introns, odd ribosomes, and small enigmatic genomes across a large radiation of phyla.</title>
        <authorList>
            <person name="Brown C.T."/>
            <person name="Hug L.A."/>
            <person name="Thomas B.C."/>
            <person name="Sharon I."/>
            <person name="Castelle C.J."/>
            <person name="Singh A."/>
            <person name="Wilkins M.J."/>
            <person name="Williams K.H."/>
            <person name="Banfield J.F."/>
        </authorList>
    </citation>
    <scope>NUCLEOTIDE SEQUENCE [LARGE SCALE GENOMIC DNA]</scope>
</reference>